<dbReference type="SUPFAM" id="SSF51905">
    <property type="entry name" value="FAD/NAD(P)-binding domain"/>
    <property type="match status" value="1"/>
</dbReference>
<comment type="caution">
    <text evidence="1">The sequence shown here is derived from an EMBL/GenBank/DDBJ whole genome shotgun (WGS) entry which is preliminary data.</text>
</comment>
<evidence type="ECO:0000313" key="2">
    <source>
        <dbReference type="Proteomes" id="UP000192758"/>
    </source>
</evidence>
<dbReference type="OrthoDB" id="2190163at2759"/>
<dbReference type="AlphaFoldDB" id="A0A1W0E661"/>
<gene>
    <name evidence="1" type="ORF">EHP00_1724</name>
</gene>
<evidence type="ECO:0008006" key="3">
    <source>
        <dbReference type="Google" id="ProtNLM"/>
    </source>
</evidence>
<dbReference type="Gene3D" id="3.50.50.60">
    <property type="entry name" value="FAD/NAD(P)-binding domain"/>
    <property type="match status" value="1"/>
</dbReference>
<protein>
    <recommendedName>
        <fullName evidence="3">FAD/NAD(P)-binding domain-containing protein</fullName>
    </recommendedName>
</protein>
<accession>A0A1W0E661</accession>
<organism evidence="1 2">
    <name type="scientific">Ecytonucleospora hepatopenaei</name>
    <dbReference type="NCBI Taxonomy" id="646526"/>
    <lineage>
        <taxon>Eukaryota</taxon>
        <taxon>Fungi</taxon>
        <taxon>Fungi incertae sedis</taxon>
        <taxon>Microsporidia</taxon>
        <taxon>Enterocytozoonidae</taxon>
        <taxon>Ecytonucleospora</taxon>
    </lineage>
</organism>
<sequence>MPKNVIIIGNTPAAATCAIYFKTGNHNVTLLECDSQIPYKTTVVGGLEDPTKFTENSLEQCKWLGVNLIRNCGVKEIKKNNKNILVELTNSTTYESDIVVMERDHWKVTDLKDKNIFVMDLKDDSEGIVLAAEGCKVALEMK</sequence>
<dbReference type="EMBL" id="MNPJ01000017">
    <property type="protein sequence ID" value="OQS54741.1"/>
    <property type="molecule type" value="Genomic_DNA"/>
</dbReference>
<proteinExistence type="predicted"/>
<dbReference type="VEuPathDB" id="MicrosporidiaDB:EHP00_1724"/>
<name>A0A1W0E661_9MICR</name>
<dbReference type="Proteomes" id="UP000192758">
    <property type="component" value="Unassembled WGS sequence"/>
</dbReference>
<reference evidence="1 2" key="1">
    <citation type="journal article" date="2017" name="Environ. Microbiol.">
        <title>Decay of the glycolytic pathway and adaptation to intranuclear parasitism within Enterocytozoonidae microsporidia.</title>
        <authorList>
            <person name="Wiredu Boakye D."/>
            <person name="Jaroenlak P."/>
            <person name="Prachumwat A."/>
            <person name="Williams T.A."/>
            <person name="Bateman K.S."/>
            <person name="Itsathitphaisarn O."/>
            <person name="Sritunyalucksana K."/>
            <person name="Paszkiewicz K.H."/>
            <person name="Moore K.A."/>
            <person name="Stentiford G.D."/>
            <person name="Williams B.A."/>
        </authorList>
    </citation>
    <scope>NUCLEOTIDE SEQUENCE [LARGE SCALE GENOMIC DNA]</scope>
    <source>
        <strain evidence="1 2">TH1</strain>
    </source>
</reference>
<dbReference type="InterPro" id="IPR036188">
    <property type="entry name" value="FAD/NAD-bd_sf"/>
</dbReference>
<evidence type="ECO:0000313" key="1">
    <source>
        <dbReference type="EMBL" id="OQS54741.1"/>
    </source>
</evidence>
<keyword evidence="2" id="KW-1185">Reference proteome</keyword>